<evidence type="ECO:0000313" key="1">
    <source>
        <dbReference type="EMBL" id="GBP58348.1"/>
    </source>
</evidence>
<reference evidence="1 2" key="1">
    <citation type="journal article" date="2019" name="Commun. Biol.">
        <title>The bagworm genome reveals a unique fibroin gene that provides high tensile strength.</title>
        <authorList>
            <person name="Kono N."/>
            <person name="Nakamura H."/>
            <person name="Ohtoshi R."/>
            <person name="Tomita M."/>
            <person name="Numata K."/>
            <person name="Arakawa K."/>
        </authorList>
    </citation>
    <scope>NUCLEOTIDE SEQUENCE [LARGE SCALE GENOMIC DNA]</scope>
</reference>
<accession>A0A4C1X3P8</accession>
<dbReference type="AlphaFoldDB" id="A0A4C1X3P8"/>
<dbReference type="Proteomes" id="UP000299102">
    <property type="component" value="Unassembled WGS sequence"/>
</dbReference>
<protein>
    <submittedName>
        <fullName evidence="1">Uncharacterized protein</fullName>
    </submittedName>
</protein>
<name>A0A4C1X3P8_EUMVA</name>
<organism evidence="1 2">
    <name type="scientific">Eumeta variegata</name>
    <name type="common">Bagworm moth</name>
    <name type="synonym">Eumeta japonica</name>
    <dbReference type="NCBI Taxonomy" id="151549"/>
    <lineage>
        <taxon>Eukaryota</taxon>
        <taxon>Metazoa</taxon>
        <taxon>Ecdysozoa</taxon>
        <taxon>Arthropoda</taxon>
        <taxon>Hexapoda</taxon>
        <taxon>Insecta</taxon>
        <taxon>Pterygota</taxon>
        <taxon>Neoptera</taxon>
        <taxon>Endopterygota</taxon>
        <taxon>Lepidoptera</taxon>
        <taxon>Glossata</taxon>
        <taxon>Ditrysia</taxon>
        <taxon>Tineoidea</taxon>
        <taxon>Psychidae</taxon>
        <taxon>Oiketicinae</taxon>
        <taxon>Eumeta</taxon>
    </lineage>
</organism>
<evidence type="ECO:0000313" key="2">
    <source>
        <dbReference type="Proteomes" id="UP000299102"/>
    </source>
</evidence>
<comment type="caution">
    <text evidence="1">The sequence shown here is derived from an EMBL/GenBank/DDBJ whole genome shotgun (WGS) entry which is preliminary data.</text>
</comment>
<gene>
    <name evidence="1" type="ORF">EVAR_40914_1</name>
</gene>
<proteinExistence type="predicted"/>
<dbReference type="EMBL" id="BGZK01000733">
    <property type="protein sequence ID" value="GBP58348.1"/>
    <property type="molecule type" value="Genomic_DNA"/>
</dbReference>
<keyword evidence="2" id="KW-1185">Reference proteome</keyword>
<sequence>MEFDKNKLIRNKTFNQSINYHAPVCTESRIEFTDWSARRSRRARREKASPLRHVKPIQIQCCVDKQAVTPVAYAPAPPSPRHVLLCSCLSTAPTASGEVRCEGYKDLEGECVCVIEEGEGEEERGMWSRRWRERGGKAKVKERDNAVKWD</sequence>